<evidence type="ECO:0000313" key="10">
    <source>
        <dbReference type="EMBL" id="VDD88326.1"/>
    </source>
</evidence>
<organism evidence="12">
    <name type="scientific">Enterobius vermicularis</name>
    <name type="common">Human pinworm</name>
    <dbReference type="NCBI Taxonomy" id="51028"/>
    <lineage>
        <taxon>Eukaryota</taxon>
        <taxon>Metazoa</taxon>
        <taxon>Ecdysozoa</taxon>
        <taxon>Nematoda</taxon>
        <taxon>Chromadorea</taxon>
        <taxon>Rhabditida</taxon>
        <taxon>Spirurina</taxon>
        <taxon>Oxyuridomorpha</taxon>
        <taxon>Oxyuroidea</taxon>
        <taxon>Oxyuridae</taxon>
        <taxon>Enterobius</taxon>
    </lineage>
</organism>
<keyword evidence="3 8" id="KW-0819">tRNA processing</keyword>
<evidence type="ECO:0000256" key="4">
    <source>
        <dbReference type="ARBA" id="ARBA00022737"/>
    </source>
</evidence>
<protein>
    <recommendedName>
        <fullName evidence="8">tRNA (guanine-N(7)-)-methyltransferase non-catalytic subunit</fullName>
    </recommendedName>
    <alternativeName>
        <fullName evidence="8">WD repeat-containing protein 4 homolog</fullName>
    </alternativeName>
</protein>
<reference evidence="12" key="1">
    <citation type="submission" date="2017-02" db="UniProtKB">
        <authorList>
            <consortium name="WormBaseParasite"/>
        </authorList>
    </citation>
    <scope>IDENTIFICATION</scope>
</reference>
<dbReference type="PANTHER" id="PTHR16288">
    <property type="entry name" value="WD40 REPEAT PROTEIN 4"/>
    <property type="match status" value="1"/>
</dbReference>
<proteinExistence type="inferred from homology"/>
<dbReference type="GO" id="GO:0106004">
    <property type="term" value="P:tRNA (guanine-N7)-methylation"/>
    <property type="evidence" value="ECO:0007669"/>
    <property type="project" value="UniProtKB-UniRule"/>
</dbReference>
<sequence>MAKIFCSSDSIVVAADTTLFVFQYAITDANLHIELTRTVDVDIKLTTVPDSEVVEDDDENAAEAVNSLNEKKQKLPEAEKQVLDGHFSADGMLFAVVTSMKTCVVYDTTRSWELKCAPFRLPKAPTSVVFDSTSTWVIVGDRAGSVIRYGLEASEKKEEAVDGKRGELLLGHVSMVLDIAISPCDRYIASSDRDEKIRISRYPQTFVIHRFCLGHESYVNCVTFVKNLLFSSGGDGTVRVWHTDDGSLTAVCNFFVNCRIRVTRILPSGEDIFTIIVLCEESDFIDIVRFDYTQKTFIKSVTLAAAERVTDVDFLPQSRSFVVLTRGGFYFGFVEENPQMKAVANFASEVKTLLKSAKEISLSLEKRIGFNNVEEYHQRKNERILKRKRPLESPIN</sequence>
<comment type="function">
    <text evidence="6">Required for the Mettl1-dependent formation of N(7)-methylguanine at position 46 (m7G46) in tRNA. In the Mettl1-wuho methyltransferase complex, it is required to stabilize and induce conformational changes of the catalytic subunit. Required for binding of nanos mRNA and repression of translation by the mei-P26-bgcn-bam-sxl complex. May cooperate with mei-P26 and nanos to derepress the BMP signaling pathway. May cooperate with mei-P26 to suppress expression of a subset of microRNAs. May cooperate with mei-P26 to regulate bam expression levels in germline cells during gametogenesis. Required to promote mitosis to meiosis transition during gametogenesis. May regulate germline cell division in part by regulating ribosome biogenesis.</text>
</comment>
<evidence type="ECO:0000256" key="1">
    <source>
        <dbReference type="ARBA" id="ARBA00004123"/>
    </source>
</evidence>
<dbReference type="WBParaSite" id="EVEC_0000376101-mRNA-1">
    <property type="protein sequence ID" value="EVEC_0000376101-mRNA-1"/>
    <property type="gene ID" value="EVEC_0000376101"/>
</dbReference>
<evidence type="ECO:0000313" key="11">
    <source>
        <dbReference type="Proteomes" id="UP000274131"/>
    </source>
</evidence>
<dbReference type="InterPro" id="IPR036322">
    <property type="entry name" value="WD40_repeat_dom_sf"/>
</dbReference>
<comment type="similarity">
    <text evidence="8">Belongs to the WD repeat TRM82 family.</text>
</comment>
<evidence type="ECO:0000256" key="6">
    <source>
        <dbReference type="ARBA" id="ARBA00093337"/>
    </source>
</evidence>
<dbReference type="Pfam" id="PF00400">
    <property type="entry name" value="WD40"/>
    <property type="match status" value="2"/>
</dbReference>
<comment type="subunit">
    <text evidence="7">Forms a heterodimer with the catalytic subunit Mettl1. Interacts with mei-P26 and weakly interacts with bgcn; required for the function or formation of the mei-P26-bgcn-bam-sxl complex. Interacts with nanos; may be involved in mei-P26-dependent derepression of the BMP signaling pathway. Interacts with Myc; the interaction may be mediated by mei-P26 and may be involved in the regulation of ribosome biogenesis.</text>
</comment>
<evidence type="ECO:0000256" key="7">
    <source>
        <dbReference type="ARBA" id="ARBA00093542"/>
    </source>
</evidence>
<feature type="repeat" description="WD" evidence="9">
    <location>
        <begin position="212"/>
        <end position="251"/>
    </location>
</feature>
<keyword evidence="11" id="KW-1185">Reference proteome</keyword>
<dbReference type="GO" id="GO:0005829">
    <property type="term" value="C:cytosol"/>
    <property type="evidence" value="ECO:0007669"/>
    <property type="project" value="TreeGrafter"/>
</dbReference>
<evidence type="ECO:0000256" key="2">
    <source>
        <dbReference type="ARBA" id="ARBA00022574"/>
    </source>
</evidence>
<dbReference type="GO" id="GO:0043527">
    <property type="term" value="C:tRNA methyltransferase complex"/>
    <property type="evidence" value="ECO:0007669"/>
    <property type="project" value="TreeGrafter"/>
</dbReference>
<name>A0A0N4V1D6_ENTVE</name>
<evidence type="ECO:0000313" key="12">
    <source>
        <dbReference type="WBParaSite" id="EVEC_0000376101-mRNA-1"/>
    </source>
</evidence>
<evidence type="ECO:0000256" key="9">
    <source>
        <dbReference type="PROSITE-ProRule" id="PRU00221"/>
    </source>
</evidence>
<keyword evidence="4 8" id="KW-0677">Repeat</keyword>
<dbReference type="OrthoDB" id="371245at2759"/>
<dbReference type="InterPro" id="IPR001680">
    <property type="entry name" value="WD40_rpt"/>
</dbReference>
<evidence type="ECO:0000256" key="8">
    <source>
        <dbReference type="HAMAP-Rule" id="MF_03056"/>
    </source>
</evidence>
<dbReference type="Proteomes" id="UP000274131">
    <property type="component" value="Unassembled WGS sequence"/>
</dbReference>
<dbReference type="PANTHER" id="PTHR16288:SF0">
    <property type="entry name" value="TRNA (GUANINE-N(7)-)-METHYLTRANSFERASE NON-CATALYTIC SUBUNIT WDR4"/>
    <property type="match status" value="1"/>
</dbReference>
<dbReference type="InterPro" id="IPR015943">
    <property type="entry name" value="WD40/YVTN_repeat-like_dom_sf"/>
</dbReference>
<dbReference type="InterPro" id="IPR028884">
    <property type="entry name" value="Trm82"/>
</dbReference>
<dbReference type="UniPathway" id="UPA00989"/>
<comment type="subcellular location">
    <subcellularLocation>
        <location evidence="1 8">Nucleus</location>
    </subcellularLocation>
</comment>
<dbReference type="SMART" id="SM00320">
    <property type="entry name" value="WD40"/>
    <property type="match status" value="3"/>
</dbReference>
<dbReference type="EMBL" id="UXUI01007602">
    <property type="protein sequence ID" value="VDD88326.1"/>
    <property type="molecule type" value="Genomic_DNA"/>
</dbReference>
<comment type="pathway">
    <text evidence="8">tRNA modification; N(7)-methylguanine-tRNA biosynthesis.</text>
</comment>
<dbReference type="SUPFAM" id="SSF50978">
    <property type="entry name" value="WD40 repeat-like"/>
    <property type="match status" value="1"/>
</dbReference>
<dbReference type="PROSITE" id="PS50294">
    <property type="entry name" value="WD_REPEATS_REGION"/>
    <property type="match status" value="1"/>
</dbReference>
<evidence type="ECO:0000256" key="3">
    <source>
        <dbReference type="ARBA" id="ARBA00022694"/>
    </source>
</evidence>
<gene>
    <name evidence="10" type="ORF">EVEC_LOCUS3469</name>
</gene>
<reference evidence="10 11" key="2">
    <citation type="submission" date="2018-10" db="EMBL/GenBank/DDBJ databases">
        <authorList>
            <consortium name="Pathogen Informatics"/>
        </authorList>
    </citation>
    <scope>NUCLEOTIDE SEQUENCE [LARGE SCALE GENOMIC DNA]</scope>
</reference>
<dbReference type="HAMAP" id="MF_03056">
    <property type="entry name" value="TRM82"/>
    <property type="match status" value="1"/>
</dbReference>
<dbReference type="GO" id="GO:0005634">
    <property type="term" value="C:nucleus"/>
    <property type="evidence" value="ECO:0007669"/>
    <property type="project" value="UniProtKB-SubCell"/>
</dbReference>
<accession>A0A0N4V1D6</accession>
<keyword evidence="5 8" id="KW-0539">Nucleus</keyword>
<dbReference type="AlphaFoldDB" id="A0A0N4V1D6"/>
<keyword evidence="2 8" id="KW-0853">WD repeat</keyword>
<dbReference type="Gene3D" id="2.130.10.10">
    <property type="entry name" value="YVTN repeat-like/Quinoprotein amine dehydrogenase"/>
    <property type="match status" value="1"/>
</dbReference>
<comment type="function">
    <text evidence="8">Required for the formation of N(7)-methylguanine at position 46 (m7G46) in tRNA. In the complex, it is required to stabilize and induce conformational changes of the catalytic subunit.</text>
</comment>
<evidence type="ECO:0000256" key="5">
    <source>
        <dbReference type="ARBA" id="ARBA00023242"/>
    </source>
</evidence>
<dbReference type="PROSITE" id="PS50082">
    <property type="entry name" value="WD_REPEATS_2"/>
    <property type="match status" value="1"/>
</dbReference>
<dbReference type="STRING" id="51028.A0A0N4V1D6"/>